<evidence type="ECO:0000256" key="3">
    <source>
        <dbReference type="ARBA" id="ARBA00022692"/>
    </source>
</evidence>
<sequence>MLSYPAAAISLVAALAYLFHYRVQPPSERRTAIKAAAIGALAIVGLFKGAPILFILALIVAAASDAVLALERGQSLRQAMVLALISQLLLLGTFVLHWQGIAAPIVAVLGLAGIGVGYLMLLWDGLEGYRRILCLYVAVLIGTTFTALGMGETERLAVAGMLLYLMAQVLLGLEYFLLQGHDFELSLTGPAIWMSYYGSMLLFVLAFTTIVS</sequence>
<accession>A0A7S9LSW9</accession>
<dbReference type="RefSeq" id="WP_196103897.1">
    <property type="nucleotide sequence ID" value="NZ_CP064942.1"/>
</dbReference>
<dbReference type="Proteomes" id="UP000594800">
    <property type="component" value="Chromosome"/>
</dbReference>
<organism evidence="7 8">
    <name type="scientific">Pontivivens ytuae</name>
    <dbReference type="NCBI Taxonomy" id="2789856"/>
    <lineage>
        <taxon>Bacteria</taxon>
        <taxon>Pseudomonadati</taxon>
        <taxon>Pseudomonadota</taxon>
        <taxon>Alphaproteobacteria</taxon>
        <taxon>Rhodobacterales</taxon>
        <taxon>Paracoccaceae</taxon>
        <taxon>Pontivivens</taxon>
    </lineage>
</organism>
<evidence type="ECO:0000256" key="6">
    <source>
        <dbReference type="SAM" id="Phobius"/>
    </source>
</evidence>
<keyword evidence="5 6" id="KW-0472">Membrane</keyword>
<comment type="subcellular location">
    <subcellularLocation>
        <location evidence="1">Membrane</location>
        <topology evidence="1">Multi-pass membrane protein</topology>
    </subcellularLocation>
</comment>
<evidence type="ECO:0000256" key="2">
    <source>
        <dbReference type="ARBA" id="ARBA00007375"/>
    </source>
</evidence>
<evidence type="ECO:0000313" key="8">
    <source>
        <dbReference type="Proteomes" id="UP000594800"/>
    </source>
</evidence>
<keyword evidence="4 6" id="KW-1133">Transmembrane helix</keyword>
<comment type="similarity">
    <text evidence="2">Belongs to the TMEM86 family.</text>
</comment>
<name>A0A7S9LSW9_9RHOB</name>
<feature type="transmembrane region" description="Helical" evidence="6">
    <location>
        <begin position="105"/>
        <end position="123"/>
    </location>
</feature>
<protein>
    <recommendedName>
        <fullName evidence="9">YhhN-like protein</fullName>
    </recommendedName>
</protein>
<feature type="transmembrane region" description="Helical" evidence="6">
    <location>
        <begin position="156"/>
        <end position="178"/>
    </location>
</feature>
<dbReference type="GO" id="GO:0016020">
    <property type="term" value="C:membrane"/>
    <property type="evidence" value="ECO:0007669"/>
    <property type="project" value="UniProtKB-SubCell"/>
</dbReference>
<dbReference type="AlphaFoldDB" id="A0A7S9LSW9"/>
<evidence type="ECO:0008006" key="9">
    <source>
        <dbReference type="Google" id="ProtNLM"/>
    </source>
</evidence>
<feature type="transmembrane region" description="Helical" evidence="6">
    <location>
        <begin position="129"/>
        <end position="149"/>
    </location>
</feature>
<gene>
    <name evidence="7" type="ORF">I0K15_02595</name>
</gene>
<evidence type="ECO:0000256" key="4">
    <source>
        <dbReference type="ARBA" id="ARBA00022989"/>
    </source>
</evidence>
<keyword evidence="3 6" id="KW-0812">Transmembrane</keyword>
<reference evidence="7 8" key="1">
    <citation type="submission" date="2020-11" db="EMBL/GenBank/DDBJ databases">
        <title>Description of Pontivivens ytuae sp. nov. isolated from deep sea sediment of Mariana Trench.</title>
        <authorList>
            <person name="Wang Z."/>
            <person name="Sun Q.-L."/>
            <person name="Xu X.-D."/>
            <person name="Tang Y.-Z."/>
            <person name="Zhang J."/>
        </authorList>
    </citation>
    <scope>NUCLEOTIDE SEQUENCE [LARGE SCALE GENOMIC DNA]</scope>
    <source>
        <strain evidence="7 8">MT2928</strain>
    </source>
</reference>
<evidence type="ECO:0000256" key="5">
    <source>
        <dbReference type="ARBA" id="ARBA00023136"/>
    </source>
</evidence>
<dbReference type="Pfam" id="PF07947">
    <property type="entry name" value="YhhN"/>
    <property type="match status" value="1"/>
</dbReference>
<feature type="transmembrane region" description="Helical" evidence="6">
    <location>
        <begin position="35"/>
        <end position="59"/>
    </location>
</feature>
<dbReference type="EMBL" id="CP064942">
    <property type="protein sequence ID" value="QPH54689.1"/>
    <property type="molecule type" value="Genomic_DNA"/>
</dbReference>
<evidence type="ECO:0000256" key="1">
    <source>
        <dbReference type="ARBA" id="ARBA00004141"/>
    </source>
</evidence>
<feature type="transmembrane region" description="Helical" evidence="6">
    <location>
        <begin position="6"/>
        <end position="23"/>
    </location>
</feature>
<dbReference type="InterPro" id="IPR012506">
    <property type="entry name" value="TMEM86B-like"/>
</dbReference>
<feature type="transmembrane region" description="Helical" evidence="6">
    <location>
        <begin position="190"/>
        <end position="211"/>
    </location>
</feature>
<proteinExistence type="inferred from homology"/>
<evidence type="ECO:0000313" key="7">
    <source>
        <dbReference type="EMBL" id="QPH54689.1"/>
    </source>
</evidence>
<keyword evidence="8" id="KW-1185">Reference proteome</keyword>
<feature type="transmembrane region" description="Helical" evidence="6">
    <location>
        <begin position="79"/>
        <end position="98"/>
    </location>
</feature>
<dbReference type="KEGG" id="poz:I0K15_02595"/>